<feature type="domain" description="Protein kinase" evidence="13">
    <location>
        <begin position="16"/>
        <end position="303"/>
    </location>
</feature>
<dbReference type="InterPro" id="IPR017441">
    <property type="entry name" value="Protein_kinase_ATP_BS"/>
</dbReference>
<dbReference type="CDD" id="cd00180">
    <property type="entry name" value="PKc"/>
    <property type="match status" value="1"/>
</dbReference>
<evidence type="ECO:0000256" key="9">
    <source>
        <dbReference type="ARBA" id="ARBA00022833"/>
    </source>
</evidence>
<evidence type="ECO:0000256" key="5">
    <source>
        <dbReference type="ARBA" id="ARBA00022741"/>
    </source>
</evidence>
<feature type="binding site" evidence="11">
    <location>
        <position position="45"/>
    </location>
    <ligand>
        <name>ATP</name>
        <dbReference type="ChEBI" id="CHEBI:30616"/>
    </ligand>
</feature>
<reference evidence="15" key="1">
    <citation type="submission" date="2025-08" db="UniProtKB">
        <authorList>
            <consortium name="RefSeq"/>
        </authorList>
    </citation>
    <scope>IDENTIFICATION</scope>
    <source>
        <tissue evidence="15">Gonads</tissue>
    </source>
</reference>
<evidence type="ECO:0000256" key="2">
    <source>
        <dbReference type="ARBA" id="ARBA00022679"/>
    </source>
</evidence>
<keyword evidence="6" id="KW-0863">Zinc-finger</keyword>
<keyword evidence="8" id="KW-0833">Ubl conjugation pathway</keyword>
<dbReference type="GO" id="GO:0010506">
    <property type="term" value="P:regulation of autophagy"/>
    <property type="evidence" value="ECO:0007669"/>
    <property type="project" value="InterPro"/>
</dbReference>
<evidence type="ECO:0000313" key="15">
    <source>
        <dbReference type="RefSeq" id="XP_023931291.1"/>
    </source>
</evidence>
<name>A0A2R2MM49_LINAN</name>
<dbReference type="Proteomes" id="UP000085678">
    <property type="component" value="Unplaced"/>
</dbReference>
<feature type="region of interest" description="Disordered" evidence="12">
    <location>
        <begin position="399"/>
        <end position="422"/>
    </location>
</feature>
<evidence type="ECO:0000256" key="6">
    <source>
        <dbReference type="ARBA" id="ARBA00022771"/>
    </source>
</evidence>
<feature type="compositionally biased region" description="Basic and acidic residues" evidence="12">
    <location>
        <begin position="399"/>
        <end position="415"/>
    </location>
</feature>
<dbReference type="GO" id="GO:0005776">
    <property type="term" value="C:autophagosome"/>
    <property type="evidence" value="ECO:0007669"/>
    <property type="project" value="TreeGrafter"/>
</dbReference>
<dbReference type="GO" id="GO:0005524">
    <property type="term" value="F:ATP binding"/>
    <property type="evidence" value="ECO:0007669"/>
    <property type="project" value="UniProtKB-UniRule"/>
</dbReference>
<evidence type="ECO:0000256" key="3">
    <source>
        <dbReference type="ARBA" id="ARBA00022723"/>
    </source>
</evidence>
<dbReference type="GO" id="GO:0000045">
    <property type="term" value="P:autophagosome assembly"/>
    <property type="evidence" value="ECO:0007669"/>
    <property type="project" value="TreeGrafter"/>
</dbReference>
<evidence type="ECO:0000256" key="8">
    <source>
        <dbReference type="ARBA" id="ARBA00022786"/>
    </source>
</evidence>
<accession>A0A2R2MM49</accession>
<keyword evidence="7" id="KW-0418">Kinase</keyword>
<dbReference type="GO" id="GO:0004674">
    <property type="term" value="F:protein serine/threonine kinase activity"/>
    <property type="evidence" value="ECO:0007669"/>
    <property type="project" value="InterPro"/>
</dbReference>
<keyword evidence="10 11" id="KW-0067">ATP-binding</keyword>
<keyword evidence="14" id="KW-1185">Reference proteome</keyword>
<keyword evidence="3" id="KW-0479">Metal-binding</keyword>
<dbReference type="Pfam" id="PF18346">
    <property type="entry name" value="SH3_15"/>
    <property type="match status" value="3"/>
</dbReference>
<evidence type="ECO:0000256" key="7">
    <source>
        <dbReference type="ARBA" id="ARBA00022777"/>
    </source>
</evidence>
<dbReference type="Gene3D" id="1.10.510.10">
    <property type="entry name" value="Transferase(Phosphotransferase) domain 1"/>
    <property type="match status" value="1"/>
</dbReference>
<dbReference type="InterPro" id="IPR040847">
    <property type="entry name" value="SH3_15"/>
</dbReference>
<dbReference type="PANTHER" id="PTHR24348">
    <property type="entry name" value="SERINE/THREONINE-PROTEIN KINASE UNC-51-RELATED"/>
    <property type="match status" value="1"/>
</dbReference>
<keyword evidence="4" id="KW-0677">Repeat</keyword>
<dbReference type="UniPathway" id="UPA00143"/>
<evidence type="ECO:0000256" key="10">
    <source>
        <dbReference type="ARBA" id="ARBA00022840"/>
    </source>
</evidence>
<dbReference type="GO" id="GO:0008270">
    <property type="term" value="F:zinc ion binding"/>
    <property type="evidence" value="ECO:0007669"/>
    <property type="project" value="UniProtKB-KW"/>
</dbReference>
<dbReference type="RefSeq" id="XP_023931291.1">
    <property type="nucleotide sequence ID" value="XM_024075523.1"/>
</dbReference>
<sequence>MAEAPQCAVPMGQYIINLMHKLGQGGFGVVYKGVDTKRDVEVAAKQIEIRRERGGADAMAEIKILQKVPEHVNIIRLYDFHFFRNSFWIIMEYCNCGDLRDYLKKYAPVALATKVDFMRQMAAAVHHMHTLPEPVAHRDLKPPNILLRYTGSDERPVIKVTDFGLSKVADVDLSKTFMMSTQAGTPCFMAPEQFGREGYTASVDIFALGLMFVGMINFEKTGDIIPTIPDNPGSMLACMIMPIGIQMNQAAKTGGRPVRVVKLESSDDPVLKQVKELIQKMVLHKREDRCTSQQVFDSINRIYEEIKSSLPPPPPRPGKTGETARSRTPLDVDTDAAAAAAVAGLDDDEDDLGYRLLRQAMQQHMEDKIQKRKKGGRKDALLKELGKGVPLLEMLLHHAIDDDSPERQKGKRRDDSDDDFPVGSKVRVMDVEVSRAKEMQRNYGGWVDLMKHYLGKEGTVGEKLLHTIQVRFSDGLKWAWNPALLQKINSDGTASEQSRPRDKRESRRDFIGTLFKRYDVVQIASEESVVKLLQEGHGGWMDEMKQNVGVKGIVNNIDSNGDVFVECINGGKWYFNPEVLIKVDPNPNQDFDAGDFVIIKDVEVSEAKALQAGHGEWHSSMEKALGKTGIVKSVLTGDRVKVEVAGHTWIFNKALLLLVANAEEMMHGILLKKMNR</sequence>
<evidence type="ECO:0000259" key="13">
    <source>
        <dbReference type="PROSITE" id="PS50011"/>
    </source>
</evidence>
<keyword evidence="5 11" id="KW-0547">Nucleotide-binding</keyword>
<comment type="pathway">
    <text evidence="1">Protein modification; protein ubiquitination.</text>
</comment>
<dbReference type="KEGG" id="lak:106156501"/>
<dbReference type="PROSITE" id="PS00108">
    <property type="entry name" value="PROTEIN_KINASE_ST"/>
    <property type="match status" value="1"/>
</dbReference>
<dbReference type="SMART" id="SM00220">
    <property type="entry name" value="S_TKc"/>
    <property type="match status" value="1"/>
</dbReference>
<feature type="region of interest" description="Disordered" evidence="12">
    <location>
        <begin position="306"/>
        <end position="330"/>
    </location>
</feature>
<gene>
    <name evidence="15" type="primary">LOC106156501</name>
</gene>
<dbReference type="GeneID" id="106156501"/>
<dbReference type="GO" id="GO:0016567">
    <property type="term" value="P:protein ubiquitination"/>
    <property type="evidence" value="ECO:0007669"/>
    <property type="project" value="UniProtKB-UniPathway"/>
</dbReference>
<dbReference type="OrthoDB" id="4062651at2759"/>
<dbReference type="InterPro" id="IPR011009">
    <property type="entry name" value="Kinase-like_dom_sf"/>
</dbReference>
<dbReference type="GO" id="GO:0005829">
    <property type="term" value="C:cytosol"/>
    <property type="evidence" value="ECO:0007669"/>
    <property type="project" value="TreeGrafter"/>
</dbReference>
<dbReference type="GO" id="GO:0016020">
    <property type="term" value="C:membrane"/>
    <property type="evidence" value="ECO:0007669"/>
    <property type="project" value="TreeGrafter"/>
</dbReference>
<evidence type="ECO:0000256" key="1">
    <source>
        <dbReference type="ARBA" id="ARBA00004906"/>
    </source>
</evidence>
<dbReference type="SUPFAM" id="SSF56112">
    <property type="entry name" value="Protein kinase-like (PK-like)"/>
    <property type="match status" value="1"/>
</dbReference>
<dbReference type="PANTHER" id="PTHR24348:SF22">
    <property type="entry name" value="NON-SPECIFIC SERINE_THREONINE PROTEIN KINASE"/>
    <property type="match status" value="1"/>
</dbReference>
<evidence type="ECO:0000313" key="14">
    <source>
        <dbReference type="Proteomes" id="UP000085678"/>
    </source>
</evidence>
<dbReference type="PROSITE" id="PS50011">
    <property type="entry name" value="PROTEIN_KINASE_DOM"/>
    <property type="match status" value="1"/>
</dbReference>
<protein>
    <submittedName>
        <fullName evidence="15">Uncharacterized protein LOC106156501</fullName>
    </submittedName>
</protein>
<dbReference type="Gene3D" id="3.30.200.20">
    <property type="entry name" value="Phosphorylase Kinase, domain 1"/>
    <property type="match status" value="1"/>
</dbReference>
<organism evidence="14 15">
    <name type="scientific">Lingula anatina</name>
    <name type="common">Brachiopod</name>
    <name type="synonym">Lingula unguis</name>
    <dbReference type="NCBI Taxonomy" id="7574"/>
    <lineage>
        <taxon>Eukaryota</taxon>
        <taxon>Metazoa</taxon>
        <taxon>Spiralia</taxon>
        <taxon>Lophotrochozoa</taxon>
        <taxon>Brachiopoda</taxon>
        <taxon>Linguliformea</taxon>
        <taxon>Lingulata</taxon>
        <taxon>Lingulida</taxon>
        <taxon>Linguloidea</taxon>
        <taxon>Lingulidae</taxon>
        <taxon>Lingula</taxon>
    </lineage>
</organism>
<proteinExistence type="predicted"/>
<keyword evidence="9" id="KW-0862">Zinc</keyword>
<dbReference type="InterPro" id="IPR008271">
    <property type="entry name" value="Ser/Thr_kinase_AS"/>
</dbReference>
<dbReference type="InParanoid" id="A0A2R2MM49"/>
<evidence type="ECO:0000256" key="12">
    <source>
        <dbReference type="SAM" id="MobiDB-lite"/>
    </source>
</evidence>
<evidence type="ECO:0000256" key="4">
    <source>
        <dbReference type="ARBA" id="ARBA00022737"/>
    </source>
</evidence>
<keyword evidence="2" id="KW-0808">Transferase</keyword>
<dbReference type="GO" id="GO:0000407">
    <property type="term" value="C:phagophore assembly site"/>
    <property type="evidence" value="ECO:0007669"/>
    <property type="project" value="TreeGrafter"/>
</dbReference>
<dbReference type="STRING" id="7574.A0A2R2MM49"/>
<dbReference type="InterPro" id="IPR000719">
    <property type="entry name" value="Prot_kinase_dom"/>
</dbReference>
<dbReference type="InterPro" id="IPR045269">
    <property type="entry name" value="Atg1-like"/>
</dbReference>
<dbReference type="Pfam" id="PF00069">
    <property type="entry name" value="Pkinase"/>
    <property type="match status" value="1"/>
</dbReference>
<dbReference type="PROSITE" id="PS00107">
    <property type="entry name" value="PROTEIN_KINASE_ATP"/>
    <property type="match status" value="1"/>
</dbReference>
<dbReference type="AlphaFoldDB" id="A0A2R2MM49"/>
<evidence type="ECO:0000256" key="11">
    <source>
        <dbReference type="PROSITE-ProRule" id="PRU10141"/>
    </source>
</evidence>